<accession>A0A191YPV0</accession>
<proteinExistence type="predicted"/>
<reference evidence="1 2" key="1">
    <citation type="journal article" date="2018" name="Syst. Appl. Microbiol.">
        <title>Pseudomonas silesiensis sp. nov. strain A3T isolated from a biological pesticide sewage treatment plant and analysis of the complete genome sequence.</title>
        <authorList>
            <person name="Kaminski M.A."/>
            <person name="Furmanczyk E.M."/>
            <person name="Sobczak A."/>
            <person name="Dziembowski A."/>
            <person name="Lipinski L."/>
        </authorList>
    </citation>
    <scope>NUCLEOTIDE SEQUENCE [LARGE SCALE GENOMIC DNA]</scope>
    <source>
        <strain evidence="1 2">A3</strain>
    </source>
</reference>
<organism evidence="1 2">
    <name type="scientific">Pseudomonas silesiensis</name>
    <dbReference type="NCBI Taxonomy" id="1853130"/>
    <lineage>
        <taxon>Bacteria</taxon>
        <taxon>Pseudomonadati</taxon>
        <taxon>Pseudomonadota</taxon>
        <taxon>Gammaproteobacteria</taxon>
        <taxon>Pseudomonadales</taxon>
        <taxon>Pseudomonadaceae</taxon>
        <taxon>Pseudomonas</taxon>
    </lineage>
</organism>
<dbReference type="EMBL" id="CP014870">
    <property type="protein sequence ID" value="ANJ54794.1"/>
    <property type="molecule type" value="Genomic_DNA"/>
</dbReference>
<dbReference type="AlphaFoldDB" id="A0A191YPV0"/>
<evidence type="ECO:0000313" key="1">
    <source>
        <dbReference type="EMBL" id="ANJ54794.1"/>
    </source>
</evidence>
<sequence length="140" mass="15420">MFSSHEFWSSSASVLLGDGHTCMTIVEWHSNYHWYQVVVSEIENGKKVSRTFLISDVDILDSVLEKQCDDFKVAEVLLVSPAWMNGTNGWALNKLLSLIVGRSQSGGKVCLHKVADGVVYTSPAGGKIDTLEEDGFKVII</sequence>
<protein>
    <submittedName>
        <fullName evidence="1">Uncharacterized protein</fullName>
    </submittedName>
</protein>
<evidence type="ECO:0000313" key="2">
    <source>
        <dbReference type="Proteomes" id="UP000078354"/>
    </source>
</evidence>
<name>A0A191YPV0_9PSED</name>
<dbReference type="Proteomes" id="UP000078354">
    <property type="component" value="Chromosome"/>
</dbReference>
<dbReference type="KEGG" id="psil:PMA3_06285"/>
<keyword evidence="2" id="KW-1185">Reference proteome</keyword>
<gene>
    <name evidence="1" type="ORF">PMA3_06285</name>
</gene>